<proteinExistence type="predicted"/>
<reference evidence="2 3" key="1">
    <citation type="submission" date="2018-09" db="EMBL/GenBank/DDBJ databases">
        <title>Whole genome based analysis of evolution and adaptive divergence in Indian and Brazilian strains of Azospirillum brasilense.</title>
        <authorList>
            <person name="Singh C."/>
            <person name="Tripathi A.K."/>
        </authorList>
    </citation>
    <scope>NUCLEOTIDE SEQUENCE [LARGE SCALE GENOMIC DNA]</scope>
    <source>
        <strain evidence="2 3">MTCC4038</strain>
    </source>
</reference>
<keyword evidence="4" id="KW-1185">Reference proteome</keyword>
<dbReference type="Proteomes" id="UP001277471">
    <property type="component" value="Unassembled WGS sequence"/>
</dbReference>
<organism evidence="2 3">
    <name type="scientific">Azospirillum brasilense</name>
    <dbReference type="NCBI Taxonomy" id="192"/>
    <lineage>
        <taxon>Bacteria</taxon>
        <taxon>Pseudomonadati</taxon>
        <taxon>Pseudomonadota</taxon>
        <taxon>Alphaproteobacteria</taxon>
        <taxon>Rhodospirillales</taxon>
        <taxon>Azospirillaceae</taxon>
        <taxon>Azospirillum</taxon>
    </lineage>
</organism>
<evidence type="ECO:0000313" key="1">
    <source>
        <dbReference type="EMBL" id="MDX5952845.1"/>
    </source>
</evidence>
<dbReference type="Proteomes" id="UP000298774">
    <property type="component" value="Chromosome"/>
</dbReference>
<gene>
    <name evidence="2" type="ORF">D3868_09820</name>
    <name evidence="1" type="ORF">SIM66_16835</name>
</gene>
<dbReference type="AlphaFoldDB" id="A0A4D8QL67"/>
<dbReference type="RefSeq" id="WP_035683438.1">
    <property type="nucleotide sequence ID" value="NZ_CP012914.1"/>
</dbReference>
<reference evidence="1 4" key="2">
    <citation type="submission" date="2023-11" db="EMBL/GenBank/DDBJ databases">
        <title>MicrobeMod: A computational toolkit for identifying prokaryotic methylation and restriction-modification with nanopore sequencing.</title>
        <authorList>
            <person name="Crits-Christoph A."/>
            <person name="Kang S.C."/>
            <person name="Lee H."/>
            <person name="Ostrov N."/>
        </authorList>
    </citation>
    <scope>NUCLEOTIDE SEQUENCE [LARGE SCALE GENOMIC DNA]</scope>
    <source>
        <strain evidence="1 4">ATCC 29145</strain>
    </source>
</reference>
<dbReference type="GeneID" id="56450043"/>
<name>A0A4D8QL67_AZOBR</name>
<protein>
    <submittedName>
        <fullName evidence="2">Uncharacterized protein</fullName>
    </submittedName>
</protein>
<dbReference type="EMBL" id="JAWXYC010000004">
    <property type="protein sequence ID" value="MDX5952845.1"/>
    <property type="molecule type" value="Genomic_DNA"/>
</dbReference>
<sequence length="260" mass="29924">MTQKIYENHTFFLYENIEDKEWENLNKAIQSSHGPGAVLPMEARVRIEEAVNTYLQAIKGYADARSARELRDTLISIRDAVTKFTDRLEKLTGEKFVGRQIGPHEKELEKLHENEKREAVAAIKSAENAELLSFAFWQITKEARDEFQEPFDLPEFCRNLDVIYAAADSLAGKYTKKTGRRADPFYPTLVSDLMDTYAIFFDNHLHTTKSYNFIYCASMIAKDHLEARGLLVEGVAVRGLSQTSVVDWIKTVRRERYEDA</sequence>
<evidence type="ECO:0000313" key="4">
    <source>
        <dbReference type="Proteomes" id="UP001277471"/>
    </source>
</evidence>
<evidence type="ECO:0000313" key="3">
    <source>
        <dbReference type="Proteomes" id="UP000298774"/>
    </source>
</evidence>
<dbReference type="EMBL" id="CP032339">
    <property type="protein sequence ID" value="QCO09303.1"/>
    <property type="molecule type" value="Genomic_DNA"/>
</dbReference>
<evidence type="ECO:0000313" key="2">
    <source>
        <dbReference type="EMBL" id="QCO09303.1"/>
    </source>
</evidence>
<accession>A0A4D8QL67</accession>